<feature type="domain" description="Reductase C-terminal" evidence="6">
    <location>
        <begin position="329"/>
        <end position="412"/>
    </location>
</feature>
<organism evidence="7 8">
    <name type="scientific">Portibacter lacus</name>
    <dbReference type="NCBI Taxonomy" id="1099794"/>
    <lineage>
        <taxon>Bacteria</taxon>
        <taxon>Pseudomonadati</taxon>
        <taxon>Bacteroidota</taxon>
        <taxon>Saprospiria</taxon>
        <taxon>Saprospirales</taxon>
        <taxon>Haliscomenobacteraceae</taxon>
        <taxon>Portibacter</taxon>
    </lineage>
</organism>
<dbReference type="AlphaFoldDB" id="A0AA37SQZ7"/>
<gene>
    <name evidence="7" type="ORF">GCM10007940_14480</name>
</gene>
<evidence type="ECO:0000256" key="1">
    <source>
        <dbReference type="ARBA" id="ARBA00001974"/>
    </source>
</evidence>
<evidence type="ECO:0000313" key="8">
    <source>
        <dbReference type="Proteomes" id="UP001156666"/>
    </source>
</evidence>
<dbReference type="Gene3D" id="3.30.390.30">
    <property type="match status" value="1"/>
</dbReference>
<keyword evidence="4" id="KW-0560">Oxidoreductase</keyword>
<feature type="domain" description="FAD/NAD(P)-binding" evidence="5">
    <location>
        <begin position="11"/>
        <end position="310"/>
    </location>
</feature>
<comment type="cofactor">
    <cofactor evidence="1">
        <name>FAD</name>
        <dbReference type="ChEBI" id="CHEBI:57692"/>
    </cofactor>
</comment>
<proteinExistence type="predicted"/>
<sequence length="415" mass="45665">MDDPMKSQEVCAIIGASHAGVNCAFALRKEGWKGKIIMYDGDPELPYHRPPLSKAYLSAGDIMGLTPLKSEAAYLKEDIVLRLGTRINAIHPKRKEIILENGDSQAYHKLVIATGARPIIPRIPGIETATHLYPLRTAAHVNCIQEAIKSGAGKEVVIIGGGYIGLETAASLKKLGANVKVLEREERILARVTAPVMSDFFHQLHTENDVEVLTGKNVVSIESNGNQNTVTCEDGSHYIADLIIVGVGIKVNVEMAEKAGIKIKNGILVDNSARTNDKDIYAIGDCTYHFNTYYDRFVRLESVQNAVDQAKIAAAAICGKEAGYNAIPWFWSDQFDVKLQMVGLSEGYDEVIIRKENTDNCFSLWYFIGDDLLSVDAVNNAKAYVWGTKFLKSRVPIDKEKLKDSTVDLKAIPKV</sequence>
<evidence type="ECO:0000256" key="3">
    <source>
        <dbReference type="ARBA" id="ARBA00022827"/>
    </source>
</evidence>
<dbReference type="Pfam" id="PF07992">
    <property type="entry name" value="Pyr_redox_2"/>
    <property type="match status" value="1"/>
</dbReference>
<dbReference type="InterPro" id="IPR036188">
    <property type="entry name" value="FAD/NAD-bd_sf"/>
</dbReference>
<dbReference type="InterPro" id="IPR028202">
    <property type="entry name" value="Reductase_C"/>
</dbReference>
<evidence type="ECO:0000256" key="4">
    <source>
        <dbReference type="ARBA" id="ARBA00023002"/>
    </source>
</evidence>
<comment type="caution">
    <text evidence="7">The sequence shown here is derived from an EMBL/GenBank/DDBJ whole genome shotgun (WGS) entry which is preliminary data.</text>
</comment>
<dbReference type="InterPro" id="IPR016156">
    <property type="entry name" value="FAD/NAD-linked_Rdtase_dimer_sf"/>
</dbReference>
<dbReference type="PANTHER" id="PTHR43557">
    <property type="entry name" value="APOPTOSIS-INDUCING FACTOR 1"/>
    <property type="match status" value="1"/>
</dbReference>
<dbReference type="Proteomes" id="UP001156666">
    <property type="component" value="Unassembled WGS sequence"/>
</dbReference>
<accession>A0AA37SQZ7</accession>
<dbReference type="PRINTS" id="PR00411">
    <property type="entry name" value="PNDRDTASEI"/>
</dbReference>
<dbReference type="InterPro" id="IPR050446">
    <property type="entry name" value="FAD-oxidoreductase/Apoptosis"/>
</dbReference>
<name>A0AA37SQZ7_9BACT</name>
<protein>
    <submittedName>
        <fullName evidence="7">Ferredoxin reductase</fullName>
    </submittedName>
</protein>
<dbReference type="SUPFAM" id="SSF51905">
    <property type="entry name" value="FAD/NAD(P)-binding domain"/>
    <property type="match status" value="1"/>
</dbReference>
<dbReference type="GO" id="GO:0016651">
    <property type="term" value="F:oxidoreductase activity, acting on NAD(P)H"/>
    <property type="evidence" value="ECO:0007669"/>
    <property type="project" value="TreeGrafter"/>
</dbReference>
<evidence type="ECO:0000259" key="5">
    <source>
        <dbReference type="Pfam" id="PF07992"/>
    </source>
</evidence>
<reference evidence="7" key="1">
    <citation type="journal article" date="2014" name="Int. J. Syst. Evol. Microbiol.">
        <title>Complete genome sequence of Corynebacterium casei LMG S-19264T (=DSM 44701T), isolated from a smear-ripened cheese.</title>
        <authorList>
            <consortium name="US DOE Joint Genome Institute (JGI-PGF)"/>
            <person name="Walter F."/>
            <person name="Albersmeier A."/>
            <person name="Kalinowski J."/>
            <person name="Ruckert C."/>
        </authorList>
    </citation>
    <scope>NUCLEOTIDE SEQUENCE</scope>
    <source>
        <strain evidence="7">NBRC 108769</strain>
    </source>
</reference>
<dbReference type="Pfam" id="PF14759">
    <property type="entry name" value="Reductase_C"/>
    <property type="match status" value="1"/>
</dbReference>
<dbReference type="SUPFAM" id="SSF55424">
    <property type="entry name" value="FAD/NAD-linked reductases, dimerisation (C-terminal) domain"/>
    <property type="match status" value="1"/>
</dbReference>
<evidence type="ECO:0000259" key="6">
    <source>
        <dbReference type="Pfam" id="PF14759"/>
    </source>
</evidence>
<evidence type="ECO:0000256" key="2">
    <source>
        <dbReference type="ARBA" id="ARBA00022630"/>
    </source>
</evidence>
<dbReference type="Gene3D" id="3.50.50.60">
    <property type="entry name" value="FAD/NAD(P)-binding domain"/>
    <property type="match status" value="2"/>
</dbReference>
<dbReference type="PRINTS" id="PR00368">
    <property type="entry name" value="FADPNR"/>
</dbReference>
<dbReference type="InterPro" id="IPR023753">
    <property type="entry name" value="FAD/NAD-binding_dom"/>
</dbReference>
<dbReference type="GO" id="GO:0005737">
    <property type="term" value="C:cytoplasm"/>
    <property type="evidence" value="ECO:0007669"/>
    <property type="project" value="TreeGrafter"/>
</dbReference>
<dbReference type="EMBL" id="BSOH01000007">
    <property type="protein sequence ID" value="GLR16833.1"/>
    <property type="molecule type" value="Genomic_DNA"/>
</dbReference>
<evidence type="ECO:0000313" key="7">
    <source>
        <dbReference type="EMBL" id="GLR16833.1"/>
    </source>
</evidence>
<keyword evidence="8" id="KW-1185">Reference proteome</keyword>
<keyword evidence="2" id="KW-0285">Flavoprotein</keyword>
<reference evidence="7" key="2">
    <citation type="submission" date="2023-01" db="EMBL/GenBank/DDBJ databases">
        <title>Draft genome sequence of Portibacter lacus strain NBRC 108769.</title>
        <authorList>
            <person name="Sun Q."/>
            <person name="Mori K."/>
        </authorList>
    </citation>
    <scope>NUCLEOTIDE SEQUENCE</scope>
    <source>
        <strain evidence="7">NBRC 108769</strain>
    </source>
</reference>
<dbReference type="PANTHER" id="PTHR43557:SF2">
    <property type="entry name" value="RIESKE DOMAIN-CONTAINING PROTEIN-RELATED"/>
    <property type="match status" value="1"/>
</dbReference>
<keyword evidence="3" id="KW-0274">FAD</keyword>